<dbReference type="InterPro" id="IPR045497">
    <property type="entry name" value="DUF6438"/>
</dbReference>
<dbReference type="Pfam" id="PF20033">
    <property type="entry name" value="DUF6438"/>
    <property type="match status" value="1"/>
</dbReference>
<comment type="caution">
    <text evidence="4">The sequence shown here is derived from an EMBL/GenBank/DDBJ whole genome shotgun (WGS) entry which is preliminary data.</text>
</comment>
<evidence type="ECO:0000313" key="5">
    <source>
        <dbReference type="Proteomes" id="UP000597617"/>
    </source>
</evidence>
<keyword evidence="2" id="KW-0732">Signal</keyword>
<evidence type="ECO:0000313" key="4">
    <source>
        <dbReference type="EMBL" id="MBF9238132.1"/>
    </source>
</evidence>
<feature type="chain" id="PRO_5046580107" description="DUF6438 domain-containing protein" evidence="2">
    <location>
        <begin position="22"/>
        <end position="178"/>
    </location>
</feature>
<evidence type="ECO:0000256" key="1">
    <source>
        <dbReference type="SAM" id="MobiDB-lite"/>
    </source>
</evidence>
<keyword evidence="5" id="KW-1185">Reference proteome</keyword>
<protein>
    <recommendedName>
        <fullName evidence="3">DUF6438 domain-containing protein</fullName>
    </recommendedName>
</protein>
<accession>A0ABS0IIF5</accession>
<sequence>MRYYPALLLWLAFGLLLPACAPKATQQGTANNLSPKPSEAGRRDEFQASQEAGPVLTFERTPCFGTCPGYVMHVYADGRVAYEGRRAVPLMGKKELRLPAATVAEMLRNAQEANFDQFKDRYSENTSDLPSTIVGIRQPNGQLKTVVVEEGAPETVNRFFTYLGHQFDQLAQLHGVDR</sequence>
<feature type="compositionally biased region" description="Polar residues" evidence="1">
    <location>
        <begin position="26"/>
        <end position="35"/>
    </location>
</feature>
<evidence type="ECO:0000256" key="2">
    <source>
        <dbReference type="SAM" id="SignalP"/>
    </source>
</evidence>
<feature type="signal peptide" evidence="2">
    <location>
        <begin position="1"/>
        <end position="21"/>
    </location>
</feature>
<feature type="region of interest" description="Disordered" evidence="1">
    <location>
        <begin position="26"/>
        <end position="46"/>
    </location>
</feature>
<reference evidence="4 5" key="1">
    <citation type="submission" date="2020-11" db="EMBL/GenBank/DDBJ databases">
        <authorList>
            <person name="Kim M.K."/>
        </authorList>
    </citation>
    <scope>NUCLEOTIDE SEQUENCE [LARGE SCALE GENOMIC DNA]</scope>
    <source>
        <strain evidence="4 5">BT683</strain>
    </source>
</reference>
<dbReference type="RefSeq" id="WP_196282516.1">
    <property type="nucleotide sequence ID" value="NZ_JADQDQ010000005.1"/>
</dbReference>
<name>A0ABS0IIF5_9BACT</name>
<feature type="domain" description="DUF6438" evidence="3">
    <location>
        <begin position="55"/>
        <end position="163"/>
    </location>
</feature>
<dbReference type="EMBL" id="JADQDQ010000005">
    <property type="protein sequence ID" value="MBF9238132.1"/>
    <property type="molecule type" value="Genomic_DNA"/>
</dbReference>
<evidence type="ECO:0000259" key="3">
    <source>
        <dbReference type="Pfam" id="PF20033"/>
    </source>
</evidence>
<proteinExistence type="predicted"/>
<dbReference type="Proteomes" id="UP000597617">
    <property type="component" value="Unassembled WGS sequence"/>
</dbReference>
<gene>
    <name evidence="4" type="ORF">I2I05_12065</name>
</gene>
<organism evidence="4 5">
    <name type="scientific">Hymenobacter jeongseonensis</name>
    <dbReference type="NCBI Taxonomy" id="2791027"/>
    <lineage>
        <taxon>Bacteria</taxon>
        <taxon>Pseudomonadati</taxon>
        <taxon>Bacteroidota</taxon>
        <taxon>Cytophagia</taxon>
        <taxon>Cytophagales</taxon>
        <taxon>Hymenobacteraceae</taxon>
        <taxon>Hymenobacter</taxon>
    </lineage>
</organism>